<reference evidence="1" key="1">
    <citation type="submission" date="2020-10" db="EMBL/GenBank/DDBJ databases">
        <authorList>
            <person name="Gilroy R."/>
        </authorList>
    </citation>
    <scope>NUCLEOTIDE SEQUENCE</scope>
    <source>
        <strain evidence="1">ChiBcec16-1751</strain>
    </source>
</reference>
<dbReference type="Proteomes" id="UP000886741">
    <property type="component" value="Unassembled WGS sequence"/>
</dbReference>
<evidence type="ECO:0000313" key="2">
    <source>
        <dbReference type="Proteomes" id="UP000886741"/>
    </source>
</evidence>
<sequence length="152" mass="17118">MESYPQVFKPLKEFFEERGNDCVLTTVDDTPMLRAVVPLLEDGRGLVIMEIFSIDYCEGTELLNLYTTMTKDNGPGMENLRKAANDWNLDSMAGGYGVYGQPGELFHRHTLALATELPQAVKDQMALEALYITMDEVTRRLPDAIRILNGRV</sequence>
<gene>
    <name evidence="1" type="ORF">IAA83_04550</name>
</gene>
<organism evidence="1 2">
    <name type="scientific">Candidatus Avoscillospira avistercoris</name>
    <dbReference type="NCBI Taxonomy" id="2840707"/>
    <lineage>
        <taxon>Bacteria</taxon>
        <taxon>Bacillati</taxon>
        <taxon>Bacillota</taxon>
        <taxon>Clostridia</taxon>
        <taxon>Eubacteriales</taxon>
        <taxon>Oscillospiraceae</taxon>
        <taxon>Oscillospiraceae incertae sedis</taxon>
        <taxon>Candidatus Avoscillospira</taxon>
    </lineage>
</organism>
<reference evidence="1" key="2">
    <citation type="journal article" date="2021" name="PeerJ">
        <title>Extensive microbial diversity within the chicken gut microbiome revealed by metagenomics and culture.</title>
        <authorList>
            <person name="Gilroy R."/>
            <person name="Ravi A."/>
            <person name="Getino M."/>
            <person name="Pursley I."/>
            <person name="Horton D.L."/>
            <person name="Alikhan N.F."/>
            <person name="Baker D."/>
            <person name="Gharbi K."/>
            <person name="Hall N."/>
            <person name="Watson M."/>
            <person name="Adriaenssens E.M."/>
            <person name="Foster-Nyarko E."/>
            <person name="Jarju S."/>
            <person name="Secka A."/>
            <person name="Antonio M."/>
            <person name="Oren A."/>
            <person name="Chaudhuri R.R."/>
            <person name="La Ragione R."/>
            <person name="Hildebrand F."/>
            <person name="Pallen M.J."/>
        </authorList>
    </citation>
    <scope>NUCLEOTIDE SEQUENCE</scope>
    <source>
        <strain evidence="1">ChiBcec16-1751</strain>
    </source>
</reference>
<dbReference type="AlphaFoldDB" id="A0A9D1F919"/>
<comment type="caution">
    <text evidence="1">The sequence shown here is derived from an EMBL/GenBank/DDBJ whole genome shotgun (WGS) entry which is preliminary data.</text>
</comment>
<dbReference type="EMBL" id="DVJJ01000073">
    <property type="protein sequence ID" value="HIS64625.1"/>
    <property type="molecule type" value="Genomic_DNA"/>
</dbReference>
<evidence type="ECO:0000313" key="1">
    <source>
        <dbReference type="EMBL" id="HIS64625.1"/>
    </source>
</evidence>
<name>A0A9D1F919_9FIRM</name>
<proteinExistence type="predicted"/>
<accession>A0A9D1F919</accession>
<protein>
    <submittedName>
        <fullName evidence="1">Uncharacterized protein</fullName>
    </submittedName>
</protein>